<keyword evidence="8" id="KW-1185">Reference proteome</keyword>
<evidence type="ECO:0000256" key="5">
    <source>
        <dbReference type="RuleBase" id="RU003476"/>
    </source>
</evidence>
<dbReference type="CDD" id="cd18876">
    <property type="entry name" value="NUDIX_Hydrolase"/>
    <property type="match status" value="1"/>
</dbReference>
<evidence type="ECO:0000256" key="1">
    <source>
        <dbReference type="ARBA" id="ARBA00001946"/>
    </source>
</evidence>
<evidence type="ECO:0000313" key="7">
    <source>
        <dbReference type="EMBL" id="RAS59968.1"/>
    </source>
</evidence>
<comment type="caution">
    <text evidence="7">The sequence shown here is derived from an EMBL/GenBank/DDBJ whole genome shotgun (WGS) entry which is preliminary data.</text>
</comment>
<dbReference type="EMBL" id="QLTT01000013">
    <property type="protein sequence ID" value="RAS59968.1"/>
    <property type="molecule type" value="Genomic_DNA"/>
</dbReference>
<evidence type="ECO:0000259" key="6">
    <source>
        <dbReference type="PROSITE" id="PS51462"/>
    </source>
</evidence>
<dbReference type="InterPro" id="IPR015797">
    <property type="entry name" value="NUDIX_hydrolase-like_dom_sf"/>
</dbReference>
<proteinExistence type="inferred from homology"/>
<keyword evidence="4" id="KW-0460">Magnesium</keyword>
<gene>
    <name evidence="7" type="ORF">C8D87_113280</name>
</gene>
<feature type="domain" description="Nudix hydrolase" evidence="6">
    <location>
        <begin position="4"/>
        <end position="130"/>
    </location>
</feature>
<comment type="similarity">
    <text evidence="2 5">Belongs to the Nudix hydrolase family.</text>
</comment>
<organism evidence="7 8">
    <name type="scientific">Lentzea atacamensis</name>
    <dbReference type="NCBI Taxonomy" id="531938"/>
    <lineage>
        <taxon>Bacteria</taxon>
        <taxon>Bacillati</taxon>
        <taxon>Actinomycetota</taxon>
        <taxon>Actinomycetes</taxon>
        <taxon>Pseudonocardiales</taxon>
        <taxon>Pseudonocardiaceae</taxon>
        <taxon>Lentzea</taxon>
    </lineage>
</organism>
<keyword evidence="3 5" id="KW-0378">Hydrolase</keyword>
<evidence type="ECO:0000256" key="3">
    <source>
        <dbReference type="ARBA" id="ARBA00022801"/>
    </source>
</evidence>
<accession>A0ABX9DX14</accession>
<evidence type="ECO:0000313" key="8">
    <source>
        <dbReference type="Proteomes" id="UP000248714"/>
    </source>
</evidence>
<comment type="cofactor">
    <cofactor evidence="1">
        <name>Mg(2+)</name>
        <dbReference type="ChEBI" id="CHEBI:18420"/>
    </cofactor>
</comment>
<dbReference type="PANTHER" id="PTHR43046:SF12">
    <property type="entry name" value="GDP-MANNOSE MANNOSYL HYDROLASE"/>
    <property type="match status" value="1"/>
</dbReference>
<dbReference type="PROSITE" id="PS51462">
    <property type="entry name" value="NUDIX"/>
    <property type="match status" value="1"/>
</dbReference>
<reference evidence="7 8" key="1">
    <citation type="submission" date="2018-06" db="EMBL/GenBank/DDBJ databases">
        <title>Genomic Encyclopedia of Type Strains, Phase IV (KMG-IV): sequencing the most valuable type-strain genomes for metagenomic binning, comparative biology and taxonomic classification.</title>
        <authorList>
            <person name="Goeker M."/>
        </authorList>
    </citation>
    <scope>NUCLEOTIDE SEQUENCE [LARGE SCALE GENOMIC DNA]</scope>
    <source>
        <strain evidence="7 8">DSM 45479</strain>
    </source>
</reference>
<dbReference type="Gene3D" id="3.90.79.10">
    <property type="entry name" value="Nucleoside Triphosphate Pyrophosphohydrolase"/>
    <property type="match status" value="1"/>
</dbReference>
<name>A0ABX9DX14_9PSEU</name>
<dbReference type="InterPro" id="IPR020084">
    <property type="entry name" value="NUDIX_hydrolase_CS"/>
</dbReference>
<dbReference type="PRINTS" id="PR00502">
    <property type="entry name" value="NUDIXFAMILY"/>
</dbReference>
<protein>
    <submittedName>
        <fullName evidence="7">ADP-ribose pyrophosphatase YjhB (NUDIX family)</fullName>
    </submittedName>
</protein>
<dbReference type="PANTHER" id="PTHR43046">
    <property type="entry name" value="GDP-MANNOSE MANNOSYL HYDROLASE"/>
    <property type="match status" value="1"/>
</dbReference>
<dbReference type="InterPro" id="IPR020476">
    <property type="entry name" value="Nudix_hydrolase"/>
</dbReference>
<dbReference type="InterPro" id="IPR000086">
    <property type="entry name" value="NUDIX_hydrolase_dom"/>
</dbReference>
<dbReference type="SUPFAM" id="SSF55811">
    <property type="entry name" value="Nudix"/>
    <property type="match status" value="1"/>
</dbReference>
<sequence length="145" mass="16394">MTSRAISAAGALFFDETGRVLLVEPTYKPNWEIPGGAVEQGETPVEACRREVEEELGLQREPGRLLVVDWAPHNDEDRILFVFDGGTITDAHEIRLQAAELRSYEFVTPEQAGQRLVPRLARRITQALRARELQETRYLEHGVQA</sequence>
<evidence type="ECO:0000256" key="4">
    <source>
        <dbReference type="ARBA" id="ARBA00022842"/>
    </source>
</evidence>
<dbReference type="Proteomes" id="UP000248714">
    <property type="component" value="Unassembled WGS sequence"/>
</dbReference>
<dbReference type="RefSeq" id="WP_112231697.1">
    <property type="nucleotide sequence ID" value="NZ_QLTT01000013.1"/>
</dbReference>
<dbReference type="Pfam" id="PF00293">
    <property type="entry name" value="NUDIX"/>
    <property type="match status" value="1"/>
</dbReference>
<evidence type="ECO:0000256" key="2">
    <source>
        <dbReference type="ARBA" id="ARBA00005582"/>
    </source>
</evidence>
<dbReference type="PROSITE" id="PS00893">
    <property type="entry name" value="NUDIX_BOX"/>
    <property type="match status" value="1"/>
</dbReference>